<protein>
    <submittedName>
        <fullName evidence="1">Uncharacterized protein</fullName>
    </submittedName>
</protein>
<reference evidence="2" key="1">
    <citation type="submission" date="2011-01" db="EMBL/GenBank/DDBJ databases">
        <title>Complete sequence of chromosome of Mesorhizobium ciceri bv. biserrulae WSM1271.</title>
        <authorList>
            <person name="Lucas S."/>
            <person name="Copeland A."/>
            <person name="Lapidus A."/>
            <person name="Cheng J.-F."/>
            <person name="Goodwin L."/>
            <person name="Pitluck S."/>
            <person name="Teshima H."/>
            <person name="Detter J.C."/>
            <person name="Han C."/>
            <person name="Tapia R."/>
            <person name="Land M."/>
            <person name="Hauser L."/>
            <person name="Kyrpides N."/>
            <person name="Ivanova N."/>
            <person name="Nandasena K."/>
            <person name="Reeve W.G."/>
            <person name="Howieson J.G."/>
            <person name="O'Hara G."/>
            <person name="Tiwari R.P."/>
            <person name="Woyke T."/>
        </authorList>
    </citation>
    <scope>NUCLEOTIDE SEQUENCE [LARGE SCALE GENOMIC DNA]</scope>
    <source>
        <strain evidence="2">HAMBI 2942 / LMG 23838 / WSM1271</strain>
    </source>
</reference>
<dbReference type="Proteomes" id="UP000007471">
    <property type="component" value="Chromosome"/>
</dbReference>
<evidence type="ECO:0000313" key="2">
    <source>
        <dbReference type="Proteomes" id="UP000007471"/>
    </source>
</evidence>
<dbReference type="PATRIC" id="fig|765698.3.peg.4767"/>
<proteinExistence type="predicted"/>
<dbReference type="KEGG" id="mci:Mesci_4270"/>
<name>E8TE87_MESCW</name>
<accession>E8TE87</accession>
<dbReference type="OrthoDB" id="8089716at2"/>
<gene>
    <name evidence="1" type="ordered locus">Mesci_4270</name>
</gene>
<dbReference type="HOGENOM" id="CLU_2735325_0_0_5"/>
<evidence type="ECO:0000313" key="1">
    <source>
        <dbReference type="EMBL" id="ADV13380.1"/>
    </source>
</evidence>
<dbReference type="EMBL" id="CP002447">
    <property type="protein sequence ID" value="ADV13380.1"/>
    <property type="molecule type" value="Genomic_DNA"/>
</dbReference>
<organism evidence="1 2">
    <name type="scientific">Mesorhizobium ciceri biovar biserrulae (strain HAMBI 2942 / LMG 23838 / WSM1271)</name>
    <dbReference type="NCBI Taxonomy" id="765698"/>
    <lineage>
        <taxon>Bacteria</taxon>
        <taxon>Pseudomonadati</taxon>
        <taxon>Pseudomonadota</taxon>
        <taxon>Alphaproteobacteria</taxon>
        <taxon>Hyphomicrobiales</taxon>
        <taxon>Phyllobacteriaceae</taxon>
        <taxon>Mesorhizobium</taxon>
    </lineage>
</organism>
<dbReference type="AlphaFoldDB" id="E8TE87"/>
<sequence length="71" mass="7903">MPDPRQVKVPMINLADPQNLSNPIGRLFAPAGTVRKVASVDSHGNTGETWRRGIDRLYKSVLSSKLEKLFK</sequence>
<dbReference type="STRING" id="765698.Mesci_4270"/>